<reference evidence="3 4" key="1">
    <citation type="submission" date="2019-12" db="EMBL/GenBank/DDBJ databases">
        <title>Isolation and characterization of three novel carbon monoxide-oxidizing members of Halobacteria from salione crusts and soils.</title>
        <authorList>
            <person name="Myers M.R."/>
            <person name="King G.M."/>
        </authorList>
    </citation>
    <scope>NUCLEOTIDE SEQUENCE [LARGE SCALE GENOMIC DNA]</scope>
    <source>
        <strain evidence="3 4">PCN9</strain>
    </source>
</reference>
<evidence type="ECO:0000256" key="1">
    <source>
        <dbReference type="SAM" id="Phobius"/>
    </source>
</evidence>
<dbReference type="InterPro" id="IPR055833">
    <property type="entry name" value="DUF7410"/>
</dbReference>
<keyword evidence="1" id="KW-1133">Transmembrane helix</keyword>
<organism evidence="3 4">
    <name type="scientific">Halobacterium bonnevillei</name>
    <dbReference type="NCBI Taxonomy" id="2692200"/>
    <lineage>
        <taxon>Archaea</taxon>
        <taxon>Methanobacteriati</taxon>
        <taxon>Methanobacteriota</taxon>
        <taxon>Stenosarchaea group</taxon>
        <taxon>Halobacteria</taxon>
        <taxon>Halobacteriales</taxon>
        <taxon>Halobacteriaceae</taxon>
        <taxon>Halobacterium</taxon>
    </lineage>
</organism>
<keyword evidence="1" id="KW-0812">Transmembrane</keyword>
<protein>
    <submittedName>
        <fullName evidence="3">DNA-binding protein</fullName>
    </submittedName>
</protein>
<keyword evidence="3" id="KW-0238">DNA-binding</keyword>
<dbReference type="GO" id="GO:0003677">
    <property type="term" value="F:DNA binding"/>
    <property type="evidence" value="ECO:0007669"/>
    <property type="project" value="UniProtKB-KW"/>
</dbReference>
<dbReference type="AlphaFoldDB" id="A0A6B0STL4"/>
<evidence type="ECO:0000313" key="3">
    <source>
        <dbReference type="EMBL" id="MXR22382.1"/>
    </source>
</evidence>
<evidence type="ECO:0000313" key="4">
    <source>
        <dbReference type="Proteomes" id="UP000471521"/>
    </source>
</evidence>
<comment type="caution">
    <text evidence="3">The sequence shown here is derived from an EMBL/GenBank/DDBJ whole genome shotgun (WGS) entry which is preliminary data.</text>
</comment>
<dbReference type="PROSITE" id="PS00028">
    <property type="entry name" value="ZINC_FINGER_C2H2_1"/>
    <property type="match status" value="1"/>
</dbReference>
<name>A0A6B0STL4_9EURY</name>
<dbReference type="EMBL" id="WUUU01000263">
    <property type="protein sequence ID" value="MXR22382.1"/>
    <property type="molecule type" value="Genomic_DNA"/>
</dbReference>
<sequence length="90" mass="9848">METLVRDDETAAVVCPHCGRPFAEAAARDLHVGETHADDCSVAEREAYEAAHEAERDDLFYFHIKVVAALGVLYAVTVLLYMLALGSNLI</sequence>
<dbReference type="InterPro" id="IPR013087">
    <property type="entry name" value="Znf_C2H2_type"/>
</dbReference>
<proteinExistence type="predicted"/>
<gene>
    <name evidence="3" type="ORF">GRX66_17995</name>
</gene>
<dbReference type="Proteomes" id="UP000471521">
    <property type="component" value="Unassembled WGS sequence"/>
</dbReference>
<feature type="domain" description="C2H2-type" evidence="2">
    <location>
        <begin position="15"/>
        <end position="36"/>
    </location>
</feature>
<feature type="transmembrane region" description="Helical" evidence="1">
    <location>
        <begin position="60"/>
        <end position="84"/>
    </location>
</feature>
<keyword evidence="1" id="KW-0472">Membrane</keyword>
<dbReference type="OrthoDB" id="293088at2157"/>
<accession>A0A6B0STL4</accession>
<evidence type="ECO:0000259" key="2">
    <source>
        <dbReference type="PROSITE" id="PS00028"/>
    </source>
</evidence>
<keyword evidence="4" id="KW-1185">Reference proteome</keyword>
<dbReference type="Pfam" id="PF24166">
    <property type="entry name" value="DUF7410"/>
    <property type="match status" value="1"/>
</dbReference>